<organism evidence="2 3">
    <name type="scientific">Dactylosporangium siamense</name>
    <dbReference type="NCBI Taxonomy" id="685454"/>
    <lineage>
        <taxon>Bacteria</taxon>
        <taxon>Bacillati</taxon>
        <taxon>Actinomycetota</taxon>
        <taxon>Actinomycetes</taxon>
        <taxon>Micromonosporales</taxon>
        <taxon>Micromonosporaceae</taxon>
        <taxon>Dactylosporangium</taxon>
    </lineage>
</organism>
<dbReference type="RefSeq" id="WP_203854662.1">
    <property type="nucleotide sequence ID" value="NZ_BAAAVW010000045.1"/>
</dbReference>
<keyword evidence="1" id="KW-0472">Membrane</keyword>
<keyword evidence="3" id="KW-1185">Reference proteome</keyword>
<dbReference type="Proteomes" id="UP000660611">
    <property type="component" value="Unassembled WGS sequence"/>
</dbReference>
<evidence type="ECO:0000313" key="3">
    <source>
        <dbReference type="Proteomes" id="UP000660611"/>
    </source>
</evidence>
<reference evidence="2" key="1">
    <citation type="submission" date="2021-01" db="EMBL/GenBank/DDBJ databases">
        <title>Whole genome shotgun sequence of Dactylosporangium siamense NBRC 106093.</title>
        <authorList>
            <person name="Komaki H."/>
            <person name="Tamura T."/>
        </authorList>
    </citation>
    <scope>NUCLEOTIDE SEQUENCE</scope>
    <source>
        <strain evidence="2">NBRC 106093</strain>
    </source>
</reference>
<feature type="transmembrane region" description="Helical" evidence="1">
    <location>
        <begin position="34"/>
        <end position="59"/>
    </location>
</feature>
<protein>
    <recommendedName>
        <fullName evidence="4">ATP synthase protein I</fullName>
    </recommendedName>
</protein>
<gene>
    <name evidence="2" type="ORF">Dsi01nite_111000</name>
</gene>
<evidence type="ECO:0000313" key="2">
    <source>
        <dbReference type="EMBL" id="GIG53059.1"/>
    </source>
</evidence>
<feature type="transmembrane region" description="Helical" evidence="1">
    <location>
        <begin position="66"/>
        <end position="90"/>
    </location>
</feature>
<evidence type="ECO:0008006" key="4">
    <source>
        <dbReference type="Google" id="ProtNLM"/>
    </source>
</evidence>
<feature type="transmembrane region" description="Helical" evidence="1">
    <location>
        <begin position="96"/>
        <end position="120"/>
    </location>
</feature>
<accession>A0A919PZ67</accession>
<sequence length="132" mass="14125">MKKRLRHLPTALIAMGVLLVVAMPLAGWRDGADGALGALAGAGLVALSYTLSSLIIAVIDLRARHLLVPVAMSTYLLKFTLIGVVMWIVASTDWGGLPWLGALVIAATLIWVAAQAVWVWRAKIPYVEIEPS</sequence>
<dbReference type="EMBL" id="BONQ01000208">
    <property type="protein sequence ID" value="GIG53059.1"/>
    <property type="molecule type" value="Genomic_DNA"/>
</dbReference>
<keyword evidence="1" id="KW-1133">Transmembrane helix</keyword>
<comment type="caution">
    <text evidence="2">The sequence shown here is derived from an EMBL/GenBank/DDBJ whole genome shotgun (WGS) entry which is preliminary data.</text>
</comment>
<dbReference type="AlphaFoldDB" id="A0A919PZ67"/>
<evidence type="ECO:0000256" key="1">
    <source>
        <dbReference type="SAM" id="Phobius"/>
    </source>
</evidence>
<feature type="transmembrane region" description="Helical" evidence="1">
    <location>
        <begin position="7"/>
        <end position="28"/>
    </location>
</feature>
<proteinExistence type="predicted"/>
<name>A0A919PZ67_9ACTN</name>
<keyword evidence="1" id="KW-0812">Transmembrane</keyword>